<feature type="active site" description="Charge relay system" evidence="5">
    <location>
        <position position="192"/>
    </location>
</feature>
<dbReference type="PROSITE" id="PS00137">
    <property type="entry name" value="SUBTILASE_HIS"/>
    <property type="match status" value="1"/>
</dbReference>
<dbReference type="Pfam" id="PF05922">
    <property type="entry name" value="Inhibitor_I9"/>
    <property type="match status" value="1"/>
</dbReference>
<feature type="active site" description="Charge relay system" evidence="5">
    <location>
        <position position="159"/>
    </location>
</feature>
<evidence type="ECO:0000256" key="4">
    <source>
        <dbReference type="ARBA" id="ARBA00022825"/>
    </source>
</evidence>
<dbReference type="EMBL" id="VJZA01000065">
    <property type="protein sequence ID" value="TVT18178.1"/>
    <property type="molecule type" value="Genomic_DNA"/>
</dbReference>
<dbReference type="PROSITE" id="PS00136">
    <property type="entry name" value="SUBTILASE_ASP"/>
    <property type="match status" value="1"/>
</dbReference>
<accession>A0A558A1P5</accession>
<evidence type="ECO:0000256" key="3">
    <source>
        <dbReference type="ARBA" id="ARBA00022801"/>
    </source>
</evidence>
<keyword evidence="3 5" id="KW-0378">Hydrolase</keyword>
<evidence type="ECO:0000259" key="9">
    <source>
        <dbReference type="Pfam" id="PF05922"/>
    </source>
</evidence>
<feature type="active site" description="Charge relay system" evidence="5">
    <location>
        <position position="344"/>
    </location>
</feature>
<feature type="domain" description="Inhibitor I9" evidence="9">
    <location>
        <begin position="80"/>
        <end position="118"/>
    </location>
</feature>
<keyword evidence="4 5" id="KW-0720">Serine protease</keyword>
<dbReference type="InterPro" id="IPR010259">
    <property type="entry name" value="S8pro/Inhibitor_I9"/>
</dbReference>
<evidence type="ECO:0000256" key="6">
    <source>
        <dbReference type="RuleBase" id="RU003355"/>
    </source>
</evidence>
<dbReference type="Gene3D" id="3.30.70.80">
    <property type="entry name" value="Peptidase S8 propeptide/proteinase inhibitor I9"/>
    <property type="match status" value="1"/>
</dbReference>
<evidence type="ECO:0000313" key="10">
    <source>
        <dbReference type="EMBL" id="TVT18178.1"/>
    </source>
</evidence>
<dbReference type="PROSITE" id="PS51892">
    <property type="entry name" value="SUBTILASE"/>
    <property type="match status" value="1"/>
</dbReference>
<dbReference type="AlphaFoldDB" id="A0A558A1P5"/>
<dbReference type="Gene3D" id="3.40.50.200">
    <property type="entry name" value="Peptidase S8/S53 domain"/>
    <property type="match status" value="1"/>
</dbReference>
<evidence type="ECO:0000259" key="8">
    <source>
        <dbReference type="Pfam" id="PF00082"/>
    </source>
</evidence>
<dbReference type="GO" id="GO:0006508">
    <property type="term" value="P:proteolysis"/>
    <property type="evidence" value="ECO:0007669"/>
    <property type="project" value="UniProtKB-KW"/>
</dbReference>
<dbReference type="InterPro" id="IPR022398">
    <property type="entry name" value="Peptidase_S8_His-AS"/>
</dbReference>
<dbReference type="Proteomes" id="UP000318578">
    <property type="component" value="Unassembled WGS sequence"/>
</dbReference>
<evidence type="ECO:0000256" key="1">
    <source>
        <dbReference type="ARBA" id="ARBA00011073"/>
    </source>
</evidence>
<dbReference type="GO" id="GO:0004252">
    <property type="term" value="F:serine-type endopeptidase activity"/>
    <property type="evidence" value="ECO:0007669"/>
    <property type="project" value="UniProtKB-UniRule"/>
</dbReference>
<comment type="similarity">
    <text evidence="1 5 6">Belongs to the peptidase S8 family.</text>
</comment>
<reference evidence="10 11" key="1">
    <citation type="submission" date="2019-07" db="EMBL/GenBank/DDBJ databases">
        <title>New species of Amycolatopsis and Streptomyces.</title>
        <authorList>
            <person name="Duangmal K."/>
            <person name="Teo W.F.A."/>
            <person name="Lipun K."/>
        </authorList>
    </citation>
    <scope>NUCLEOTIDE SEQUENCE [LARGE SCALE GENOMIC DNA]</scope>
    <source>
        <strain evidence="10 11">JCM 30562</strain>
    </source>
</reference>
<dbReference type="InterPro" id="IPR050131">
    <property type="entry name" value="Peptidase_S8_subtilisin-like"/>
</dbReference>
<dbReference type="InterPro" id="IPR023827">
    <property type="entry name" value="Peptidase_S8_Asp-AS"/>
</dbReference>
<dbReference type="InterPro" id="IPR023828">
    <property type="entry name" value="Peptidase_S8_Ser-AS"/>
</dbReference>
<dbReference type="InterPro" id="IPR034193">
    <property type="entry name" value="PCSK9_ProteinaseK-like"/>
</dbReference>
<proteinExistence type="inferred from homology"/>
<feature type="signal peptide" evidence="7">
    <location>
        <begin position="1"/>
        <end position="38"/>
    </location>
</feature>
<evidence type="ECO:0000313" key="11">
    <source>
        <dbReference type="Proteomes" id="UP000318578"/>
    </source>
</evidence>
<dbReference type="GO" id="GO:0005615">
    <property type="term" value="C:extracellular space"/>
    <property type="evidence" value="ECO:0007669"/>
    <property type="project" value="TreeGrafter"/>
</dbReference>
<evidence type="ECO:0000256" key="5">
    <source>
        <dbReference type="PROSITE-ProRule" id="PRU01240"/>
    </source>
</evidence>
<name>A0A558A1P5_9PSEU</name>
<dbReference type="CDD" id="cd04077">
    <property type="entry name" value="Peptidases_S8_PCSK9_ProteinaseK_like"/>
    <property type="match status" value="1"/>
</dbReference>
<evidence type="ECO:0000256" key="2">
    <source>
        <dbReference type="ARBA" id="ARBA00022670"/>
    </source>
</evidence>
<evidence type="ECO:0000256" key="7">
    <source>
        <dbReference type="SAM" id="SignalP"/>
    </source>
</evidence>
<dbReference type="PRINTS" id="PR00723">
    <property type="entry name" value="SUBTILISIN"/>
</dbReference>
<dbReference type="Pfam" id="PF00082">
    <property type="entry name" value="Peptidase_S8"/>
    <property type="match status" value="1"/>
</dbReference>
<dbReference type="PROSITE" id="PS00138">
    <property type="entry name" value="SUBTILASE_SER"/>
    <property type="match status" value="1"/>
</dbReference>
<organism evidence="10 11">
    <name type="scientific">Amycolatopsis acidiphila</name>
    <dbReference type="NCBI Taxonomy" id="715473"/>
    <lineage>
        <taxon>Bacteria</taxon>
        <taxon>Bacillati</taxon>
        <taxon>Actinomycetota</taxon>
        <taxon>Actinomycetes</taxon>
        <taxon>Pseudonocardiales</taxon>
        <taxon>Pseudonocardiaceae</taxon>
        <taxon>Amycolatopsis</taxon>
    </lineage>
</organism>
<keyword evidence="7" id="KW-0732">Signal</keyword>
<dbReference type="InterPro" id="IPR037045">
    <property type="entry name" value="S8pro/Inhibitor_I9_sf"/>
</dbReference>
<dbReference type="OrthoDB" id="9766923at2"/>
<dbReference type="SUPFAM" id="SSF52743">
    <property type="entry name" value="Subtilisin-like"/>
    <property type="match status" value="1"/>
</dbReference>
<protein>
    <submittedName>
        <fullName evidence="10">S8 family peptidase</fullName>
    </submittedName>
</protein>
<feature type="domain" description="Peptidase S8/S53" evidence="8">
    <location>
        <begin position="157"/>
        <end position="381"/>
    </location>
</feature>
<dbReference type="PANTHER" id="PTHR43806">
    <property type="entry name" value="PEPTIDASE S8"/>
    <property type="match status" value="1"/>
</dbReference>
<gene>
    <name evidence="10" type="ORF">FNH06_28785</name>
</gene>
<feature type="chain" id="PRO_5022219890" evidence="7">
    <location>
        <begin position="39"/>
        <end position="398"/>
    </location>
</feature>
<keyword evidence="2 5" id="KW-0645">Protease</keyword>
<sequence>MPAVRTPTGKKRRSLAALGLAAAVATIAAVATSAPAMAKESSVVGTGGADAIKDSYLVVLKDTASPVDALAGKLGGVVHQKFSAALKGYSATMSEGQARRVAADPAVAYVEQDRVVHVATDQLNPPSWGLDRVDQRSLPLNSKYTYATTASNVHAYIIDTGINLTHSDFGGRAKSGYDYVDNDSNATDCNGHGTHVAGTVGGSAYGLAKGVQLTAVRVLDCSGSGSLTGVIAGINWVAQNAVKPAVANMSLGGGASSSIDNAVRNAISAGVTFAVAAGNDSADACSTSPARTAEAITVGATTSTDARASYSNYGSCLDVFAPGSSIKSDWIGSTTATNTISGTSMATPHVTGAAALYLATHTTASPATVRNALVTAATTGKVTSAGSGSPNVLLYTGP</sequence>
<dbReference type="FunFam" id="3.40.50.200:FF:000014">
    <property type="entry name" value="Proteinase K"/>
    <property type="match status" value="1"/>
</dbReference>
<dbReference type="PANTHER" id="PTHR43806:SF11">
    <property type="entry name" value="CEREVISIN-RELATED"/>
    <property type="match status" value="1"/>
</dbReference>
<dbReference type="SUPFAM" id="SSF54897">
    <property type="entry name" value="Protease propeptides/inhibitors"/>
    <property type="match status" value="1"/>
</dbReference>
<dbReference type="InterPro" id="IPR015500">
    <property type="entry name" value="Peptidase_S8_subtilisin-rel"/>
</dbReference>
<dbReference type="InterPro" id="IPR000209">
    <property type="entry name" value="Peptidase_S8/S53_dom"/>
</dbReference>
<keyword evidence="11" id="KW-1185">Reference proteome</keyword>
<comment type="caution">
    <text evidence="10">The sequence shown here is derived from an EMBL/GenBank/DDBJ whole genome shotgun (WGS) entry which is preliminary data.</text>
</comment>
<dbReference type="InterPro" id="IPR036852">
    <property type="entry name" value="Peptidase_S8/S53_dom_sf"/>
</dbReference>